<evidence type="ECO:0000259" key="1">
    <source>
        <dbReference type="Pfam" id="PF21595"/>
    </source>
</evidence>
<dbReference type="Pfam" id="PF21595">
    <property type="entry name" value="CCL2-like"/>
    <property type="match status" value="1"/>
</dbReference>
<evidence type="ECO:0000313" key="2">
    <source>
        <dbReference type="EMBL" id="KZP02658.1"/>
    </source>
</evidence>
<proteinExistence type="predicted"/>
<dbReference type="InterPro" id="IPR035992">
    <property type="entry name" value="Ricin_B-like_lectins"/>
</dbReference>
<organism evidence="2">
    <name type="scientific">Athelia psychrophila</name>
    <dbReference type="NCBI Taxonomy" id="1759441"/>
    <lineage>
        <taxon>Eukaryota</taxon>
        <taxon>Fungi</taxon>
        <taxon>Dikarya</taxon>
        <taxon>Basidiomycota</taxon>
        <taxon>Agaricomycotina</taxon>
        <taxon>Agaricomycetes</taxon>
        <taxon>Agaricomycetidae</taxon>
        <taxon>Atheliales</taxon>
        <taxon>Atheliaceae</taxon>
        <taxon>Athelia</taxon>
    </lineage>
</organism>
<gene>
    <name evidence="2" type="ORF">FIBSPDRAFT_969741</name>
</gene>
<protein>
    <recommendedName>
        <fullName evidence="1">CCL2-like lectin domain-containing protein</fullName>
    </recommendedName>
</protein>
<accession>A0A167T801</accession>
<sequence>MSIPTGTYVIYNRVLSPLGEKLAITFNGSNQGATVKALANGDASQQWIIGGPIGDAQPISPASPSGLQAGWGDGVVVLPAGNYVWSIKSSSDGYTIQDGGKTQNWNLQSATVASKVAISADNGNEKYRWIFQRV</sequence>
<dbReference type="SUPFAM" id="SSF50370">
    <property type="entry name" value="Ricin B-like lectins"/>
    <property type="match status" value="1"/>
</dbReference>
<dbReference type="CDD" id="cd23715">
    <property type="entry name" value="beta-trefoil_Ricin_CCL2"/>
    <property type="match status" value="1"/>
</dbReference>
<dbReference type="EMBL" id="KV418387">
    <property type="protein sequence ID" value="KZP02658.1"/>
    <property type="molecule type" value="Genomic_DNA"/>
</dbReference>
<dbReference type="Gene3D" id="2.80.10.50">
    <property type="match status" value="1"/>
</dbReference>
<dbReference type="AlphaFoldDB" id="A0A167T801"/>
<reference evidence="2" key="1">
    <citation type="journal article" date="2016" name="Mol. Biol. Evol.">
        <title>Comparative Genomics of Early-Diverging Mushroom-Forming Fungi Provides Insights into the Origins of Lignocellulose Decay Capabilities.</title>
        <authorList>
            <person name="Nagy L.G."/>
            <person name="Riley R."/>
            <person name="Tritt A."/>
            <person name="Adam C."/>
            <person name="Daum C."/>
            <person name="Floudas D."/>
            <person name="Sun H."/>
            <person name="Yadav J.S."/>
            <person name="Pangilinan J."/>
            <person name="Larsson K.H."/>
            <person name="Matsuura K."/>
            <person name="Barry K."/>
            <person name="Labutti K."/>
            <person name="Kuo R."/>
            <person name="Ohm R.A."/>
            <person name="Bhattacharya S.S."/>
            <person name="Shirouzu T."/>
            <person name="Yoshinaga Y."/>
            <person name="Martin F.M."/>
            <person name="Grigoriev I.V."/>
            <person name="Hibbett D.S."/>
        </authorList>
    </citation>
    <scope>NUCLEOTIDE SEQUENCE [LARGE SCALE GENOMIC DNA]</scope>
    <source>
        <strain evidence="2">CBS 109695</strain>
    </source>
</reference>
<feature type="domain" description="CCL2-like lectin" evidence="1">
    <location>
        <begin position="6"/>
        <end position="129"/>
    </location>
</feature>
<dbReference type="OrthoDB" id="5271368at2759"/>
<name>A0A167T801_9AGAM</name>
<dbReference type="InterPro" id="IPR048746">
    <property type="entry name" value="CCL2-like_lectin"/>
</dbReference>